<evidence type="ECO:0000256" key="1">
    <source>
        <dbReference type="ARBA" id="ARBA00022801"/>
    </source>
</evidence>
<dbReference type="InParanoid" id="A0A286UH12"/>
<keyword evidence="1" id="KW-0378">Hydrolase</keyword>
<dbReference type="Proteomes" id="UP000217199">
    <property type="component" value="Unassembled WGS sequence"/>
</dbReference>
<dbReference type="InterPro" id="IPR003610">
    <property type="entry name" value="CBM5/12"/>
</dbReference>
<dbReference type="OrthoDB" id="2142040at2759"/>
<dbReference type="GO" id="GO:0005975">
    <property type="term" value="P:carbohydrate metabolic process"/>
    <property type="evidence" value="ECO:0007669"/>
    <property type="project" value="InterPro"/>
</dbReference>
<feature type="domain" description="Chitin-binding type-3" evidence="3">
    <location>
        <begin position="22"/>
        <end position="59"/>
    </location>
</feature>
<protein>
    <submittedName>
        <fullName evidence="4">Carbohydrate-binding module family 12</fullName>
    </submittedName>
</protein>
<dbReference type="PANTHER" id="PTHR31649:SF1">
    <property type="entry name" value="FARNESOIC ACID O-METHYL TRANSFERASE DOMAIN-CONTAINING PROTEIN"/>
    <property type="match status" value="1"/>
</dbReference>
<evidence type="ECO:0000256" key="2">
    <source>
        <dbReference type="SAM" id="MobiDB-lite"/>
    </source>
</evidence>
<dbReference type="GO" id="GO:0030246">
    <property type="term" value="F:carbohydrate binding"/>
    <property type="evidence" value="ECO:0007669"/>
    <property type="project" value="InterPro"/>
</dbReference>
<dbReference type="Pfam" id="PF11901">
    <property type="entry name" value="DM9"/>
    <property type="match status" value="1"/>
</dbReference>
<dbReference type="EMBL" id="NBII01000005">
    <property type="protein sequence ID" value="PAV18883.1"/>
    <property type="molecule type" value="Genomic_DNA"/>
</dbReference>
<evidence type="ECO:0000313" key="4">
    <source>
        <dbReference type="EMBL" id="PAV18883.1"/>
    </source>
</evidence>
<name>A0A286UH12_9AGAM</name>
<feature type="compositionally biased region" description="Polar residues" evidence="2">
    <location>
        <begin position="100"/>
        <end position="111"/>
    </location>
</feature>
<dbReference type="AlphaFoldDB" id="A0A286UH12"/>
<dbReference type="InterPro" id="IPR006616">
    <property type="entry name" value="DM9_repeat"/>
</dbReference>
<dbReference type="InterPro" id="IPR036573">
    <property type="entry name" value="CBM_sf_5/12"/>
</dbReference>
<reference evidence="4 5" key="1">
    <citation type="journal article" date="2017" name="Mol. Ecol.">
        <title>Comparative and population genomic landscape of Phellinus noxius: A hypervariable fungus causing root rot in trees.</title>
        <authorList>
            <person name="Chung C.L."/>
            <person name="Lee T.J."/>
            <person name="Akiba M."/>
            <person name="Lee H.H."/>
            <person name="Kuo T.H."/>
            <person name="Liu D."/>
            <person name="Ke H.M."/>
            <person name="Yokoi T."/>
            <person name="Roa M.B."/>
            <person name="Lu M.J."/>
            <person name="Chang Y.Y."/>
            <person name="Ann P.J."/>
            <person name="Tsai J.N."/>
            <person name="Chen C.Y."/>
            <person name="Tzean S.S."/>
            <person name="Ota Y."/>
            <person name="Hattori T."/>
            <person name="Sahashi N."/>
            <person name="Liou R.F."/>
            <person name="Kikuchi T."/>
            <person name="Tsai I.J."/>
        </authorList>
    </citation>
    <scope>NUCLEOTIDE SEQUENCE [LARGE SCALE GENOMIC DNA]</scope>
    <source>
        <strain evidence="4 5">FFPRI411160</strain>
    </source>
</reference>
<comment type="caution">
    <text evidence="4">The sequence shown here is derived from an EMBL/GenBank/DDBJ whole genome shotgun (WGS) entry which is preliminary data.</text>
</comment>
<dbReference type="Pfam" id="PF02839">
    <property type="entry name" value="CBM_5_12"/>
    <property type="match status" value="1"/>
</dbReference>
<dbReference type="SMART" id="SM00696">
    <property type="entry name" value="DM9"/>
    <property type="match status" value="2"/>
</dbReference>
<dbReference type="SUPFAM" id="SSF51055">
    <property type="entry name" value="Carbohydrate binding domain"/>
    <property type="match status" value="1"/>
</dbReference>
<sequence>MSIVGRIPGIRKSTAQWQPDFVQYSPGDIVEFEGNRYRNIQGHRSQSDWPPSGTPALWENLGSGGGYQPSYDQPPPQQQQQQQHYEPPKYDNPPQAPPQGYTTDNGVQVEQSEAKKKWYDLDDSKKDTLLAGGLAVGLAALAGGAYYAHEKHKKEGEEEKAQAWEIQNWMIAARQRTEEYLRTGPRAPVTWVYSDYIDQPQIRSSLILGGEEEGDTWFIGRAPHIGGIQPGKCRPNFGCVIGHSHEAIHIKYYEVLIGDSRGVRWVPCSGRFSFESLGARAVDGGHEDDGTPLAIARAHAKERSGLLGIGGGGASGLFPGKASPKLDGAYVTVGDKEVKVEEYEVLVYA</sequence>
<proteinExistence type="predicted"/>
<evidence type="ECO:0000259" key="3">
    <source>
        <dbReference type="Pfam" id="PF02839"/>
    </source>
</evidence>
<accession>A0A286UH12</accession>
<keyword evidence="5" id="KW-1185">Reference proteome</keyword>
<dbReference type="PANTHER" id="PTHR31649">
    <property type="entry name" value="AGAP009604-PA"/>
    <property type="match status" value="1"/>
</dbReference>
<feature type="region of interest" description="Disordered" evidence="2">
    <location>
        <begin position="41"/>
        <end position="111"/>
    </location>
</feature>
<dbReference type="Gene3D" id="2.10.10.20">
    <property type="entry name" value="Carbohydrate-binding module superfamily 5/12"/>
    <property type="match status" value="1"/>
</dbReference>
<dbReference type="GO" id="GO:0004553">
    <property type="term" value="F:hydrolase activity, hydrolyzing O-glycosyl compounds"/>
    <property type="evidence" value="ECO:0007669"/>
    <property type="project" value="InterPro"/>
</dbReference>
<organism evidence="4 5">
    <name type="scientific">Pyrrhoderma noxium</name>
    <dbReference type="NCBI Taxonomy" id="2282107"/>
    <lineage>
        <taxon>Eukaryota</taxon>
        <taxon>Fungi</taxon>
        <taxon>Dikarya</taxon>
        <taxon>Basidiomycota</taxon>
        <taxon>Agaricomycotina</taxon>
        <taxon>Agaricomycetes</taxon>
        <taxon>Hymenochaetales</taxon>
        <taxon>Hymenochaetaceae</taxon>
        <taxon>Pyrrhoderma</taxon>
    </lineage>
</organism>
<dbReference type="GO" id="GO:0005576">
    <property type="term" value="C:extracellular region"/>
    <property type="evidence" value="ECO:0007669"/>
    <property type="project" value="InterPro"/>
</dbReference>
<dbReference type="CDD" id="cd12214">
    <property type="entry name" value="ChiA1_BD"/>
    <property type="match status" value="1"/>
</dbReference>
<dbReference type="STRING" id="2282107.A0A286UH12"/>
<evidence type="ECO:0000313" key="5">
    <source>
        <dbReference type="Proteomes" id="UP000217199"/>
    </source>
</evidence>
<gene>
    <name evidence="4" type="ORF">PNOK_0572600</name>
</gene>